<evidence type="ECO:0000313" key="2">
    <source>
        <dbReference type="EMBL" id="RRN45516.1"/>
    </source>
</evidence>
<reference evidence="2 3" key="1">
    <citation type="submission" date="2018-11" db="EMBL/GenBank/DDBJ databases">
        <title>Genome sequencing of Lautropia sp. KCOM 2505 (= ChDC F240).</title>
        <authorList>
            <person name="Kook J.-K."/>
            <person name="Park S.-N."/>
            <person name="Lim Y.K."/>
        </authorList>
    </citation>
    <scope>NUCLEOTIDE SEQUENCE [LARGE SCALE GENOMIC DNA]</scope>
    <source>
        <strain evidence="2 3">KCOM 2505</strain>
    </source>
</reference>
<dbReference type="EMBL" id="RRUE01000001">
    <property type="protein sequence ID" value="RRN45516.1"/>
    <property type="molecule type" value="Genomic_DNA"/>
</dbReference>
<proteinExistence type="predicted"/>
<evidence type="ECO:0000256" key="1">
    <source>
        <dbReference type="SAM" id="MobiDB-lite"/>
    </source>
</evidence>
<dbReference type="AlphaFoldDB" id="A0A426FS30"/>
<accession>A0A426FS30</accession>
<sequence length="175" mass="18014">MFPLLPLILGAATGAAATQLARSKTVQNGLKRAGAGIRDAASTGFDTVKKTGAQVRRTVADTLRRKNHATGEDSTGPALLLPPPAPSGTTGRKARRAAPHDADTPGADDTNTRRTGTRGAGVSAGTSEALDAAARSTGGEGGSARPRRPRKNSLAHKAMNKKPHHHPQHNDSQDA</sequence>
<keyword evidence="3" id="KW-1185">Reference proteome</keyword>
<feature type="region of interest" description="Disordered" evidence="1">
    <location>
        <begin position="62"/>
        <end position="175"/>
    </location>
</feature>
<protein>
    <submittedName>
        <fullName evidence="2">Uncharacterized protein</fullName>
    </submittedName>
</protein>
<evidence type="ECO:0000313" key="3">
    <source>
        <dbReference type="Proteomes" id="UP000270261"/>
    </source>
</evidence>
<dbReference type="RefSeq" id="WP_125094945.1">
    <property type="nucleotide sequence ID" value="NZ_RRUE01000001.1"/>
</dbReference>
<feature type="compositionally biased region" description="Basic residues" evidence="1">
    <location>
        <begin position="145"/>
        <end position="167"/>
    </location>
</feature>
<gene>
    <name evidence="2" type="ORF">EHV23_04845</name>
</gene>
<dbReference type="Proteomes" id="UP000270261">
    <property type="component" value="Unassembled WGS sequence"/>
</dbReference>
<organism evidence="2 3">
    <name type="scientific">Lautropia dentalis</name>
    <dbReference type="NCBI Taxonomy" id="2490857"/>
    <lineage>
        <taxon>Bacteria</taxon>
        <taxon>Pseudomonadati</taxon>
        <taxon>Pseudomonadota</taxon>
        <taxon>Betaproteobacteria</taxon>
        <taxon>Burkholderiales</taxon>
        <taxon>Burkholderiaceae</taxon>
        <taxon>Lautropia</taxon>
    </lineage>
</organism>
<name>A0A426FS30_9BURK</name>
<comment type="caution">
    <text evidence="2">The sequence shown here is derived from an EMBL/GenBank/DDBJ whole genome shotgun (WGS) entry which is preliminary data.</text>
</comment>